<reference evidence="1" key="1">
    <citation type="journal article" date="2023" name="G3 (Bethesda)">
        <title>A reference genome for the long-term kleptoplast-retaining sea slug Elysia crispata morphotype clarki.</title>
        <authorList>
            <person name="Eastman K.E."/>
            <person name="Pendleton A.L."/>
            <person name="Shaikh M.A."/>
            <person name="Suttiyut T."/>
            <person name="Ogas R."/>
            <person name="Tomko P."/>
            <person name="Gavelis G."/>
            <person name="Widhalm J.R."/>
            <person name="Wisecaver J.H."/>
        </authorList>
    </citation>
    <scope>NUCLEOTIDE SEQUENCE</scope>
    <source>
        <strain evidence="1">ECLA1</strain>
    </source>
</reference>
<sequence>MPFTLRATSEGSDLYLRAHSLKLGSVCRATPLVFFKTSLRRELQITPRPNSRQCLNSRSLLSVVRTFYQLNHLASRKHSTDLQNLELDLLGNVRGIVNAVKDGTRLAGRVGVRPVDCY</sequence>
<gene>
    <name evidence="1" type="ORF">RRG08_044410</name>
</gene>
<dbReference type="EMBL" id="JAWDGP010003252">
    <property type="protein sequence ID" value="KAK3776026.1"/>
    <property type="molecule type" value="Genomic_DNA"/>
</dbReference>
<keyword evidence="2" id="KW-1185">Reference proteome</keyword>
<organism evidence="1 2">
    <name type="scientific">Elysia crispata</name>
    <name type="common">lettuce slug</name>
    <dbReference type="NCBI Taxonomy" id="231223"/>
    <lineage>
        <taxon>Eukaryota</taxon>
        <taxon>Metazoa</taxon>
        <taxon>Spiralia</taxon>
        <taxon>Lophotrochozoa</taxon>
        <taxon>Mollusca</taxon>
        <taxon>Gastropoda</taxon>
        <taxon>Heterobranchia</taxon>
        <taxon>Euthyneura</taxon>
        <taxon>Panpulmonata</taxon>
        <taxon>Sacoglossa</taxon>
        <taxon>Placobranchoidea</taxon>
        <taxon>Plakobranchidae</taxon>
        <taxon>Elysia</taxon>
    </lineage>
</organism>
<protein>
    <submittedName>
        <fullName evidence="1">Uncharacterized protein</fullName>
    </submittedName>
</protein>
<comment type="caution">
    <text evidence="1">The sequence shown here is derived from an EMBL/GenBank/DDBJ whole genome shotgun (WGS) entry which is preliminary data.</text>
</comment>
<evidence type="ECO:0000313" key="2">
    <source>
        <dbReference type="Proteomes" id="UP001283361"/>
    </source>
</evidence>
<dbReference type="AlphaFoldDB" id="A0AAE1DMB9"/>
<accession>A0AAE1DMB9</accession>
<proteinExistence type="predicted"/>
<evidence type="ECO:0000313" key="1">
    <source>
        <dbReference type="EMBL" id="KAK3776026.1"/>
    </source>
</evidence>
<dbReference type="Proteomes" id="UP001283361">
    <property type="component" value="Unassembled WGS sequence"/>
</dbReference>
<name>A0AAE1DMB9_9GAST</name>